<dbReference type="EMBL" id="MNVB01000064">
    <property type="protein sequence ID" value="OIO16302.1"/>
    <property type="molecule type" value="Genomic_DNA"/>
</dbReference>
<keyword evidence="2" id="KW-0547">Nucleotide-binding</keyword>
<name>A0A1J4U106_9BACT</name>
<organism evidence="5 6">
    <name type="scientific">Candidatus Kuenenbacteria bacterium CG1_02_38_13</name>
    <dbReference type="NCBI Taxonomy" id="1805235"/>
    <lineage>
        <taxon>Bacteria</taxon>
        <taxon>Candidatus Kueneniibacteriota</taxon>
    </lineage>
</organism>
<evidence type="ECO:0000256" key="2">
    <source>
        <dbReference type="ARBA" id="ARBA00022741"/>
    </source>
</evidence>
<sequence>MIDKIKQHKWINYGRWIQPPLSGTFWCYWNETQSLKELFGKRLFNPILFLHGHTLMNKKDQVSMQSMLSDMFKSNTAALFRVKLEHVAIKYKFQHLALLNTDYQEEQKYIQELFRTYQEIVGLWWFGVAFGDELQNYILKEKLVSSEEKLLKKINENPRTEKTWLEMQNEEINTFAGFYIDTKKFHSSNLQDTIKSHVSHFDWFGTHHWMGNAYSKEKCLKQIKEQSKNKRQRLKANEEMINLLGSIMFWRTHCAEVTAKVVFRSRERLQKVAKSVELTYDELLYFSSHDILSSFSNKTAAKLLQDKNIIQERESGYGCFIDEKGLEHIITGQKFIEAMNTMIEVKTQDKTLKGTVASKGPKVKGKIKVLLEPKGFANFSKGNILVAPETTPDFVPYMKLASAVITDRGGITSHAAIISRELNIPCITGTQRATAILKDGMTVEVDTENNRISIIDNK</sequence>
<dbReference type="Pfam" id="PF00391">
    <property type="entry name" value="PEP-utilizers"/>
    <property type="match status" value="1"/>
</dbReference>
<dbReference type="SUPFAM" id="SSF52009">
    <property type="entry name" value="Phosphohistidine domain"/>
    <property type="match status" value="1"/>
</dbReference>
<dbReference type="InterPro" id="IPR036637">
    <property type="entry name" value="Phosphohistidine_dom_sf"/>
</dbReference>
<feature type="domain" description="PEP-utilising enzyme mobile" evidence="4">
    <location>
        <begin position="380"/>
        <end position="448"/>
    </location>
</feature>
<evidence type="ECO:0000313" key="5">
    <source>
        <dbReference type="EMBL" id="OIO16302.1"/>
    </source>
</evidence>
<dbReference type="InterPro" id="IPR008279">
    <property type="entry name" value="PEP-util_enz_mobile_dom"/>
</dbReference>
<dbReference type="InterPro" id="IPR018274">
    <property type="entry name" value="PEP_util_AS"/>
</dbReference>
<dbReference type="GO" id="GO:0005524">
    <property type="term" value="F:ATP binding"/>
    <property type="evidence" value="ECO:0007669"/>
    <property type="project" value="UniProtKB-KW"/>
</dbReference>
<reference evidence="5 6" key="1">
    <citation type="journal article" date="2016" name="Environ. Microbiol.">
        <title>Genomic resolution of a cold subsurface aquifer community provides metabolic insights for novel microbes adapted to high CO concentrations.</title>
        <authorList>
            <person name="Probst A.J."/>
            <person name="Castelle C.J."/>
            <person name="Singh A."/>
            <person name="Brown C.T."/>
            <person name="Anantharaman K."/>
            <person name="Sharon I."/>
            <person name="Hug L.A."/>
            <person name="Burstein D."/>
            <person name="Emerson J.B."/>
            <person name="Thomas B.C."/>
            <person name="Banfield J.F."/>
        </authorList>
    </citation>
    <scope>NUCLEOTIDE SEQUENCE [LARGE SCALE GENOMIC DNA]</scope>
    <source>
        <strain evidence="5">CG1_02_38_13</strain>
    </source>
</reference>
<dbReference type="AlphaFoldDB" id="A0A1J4U106"/>
<evidence type="ECO:0000256" key="3">
    <source>
        <dbReference type="ARBA" id="ARBA00022840"/>
    </source>
</evidence>
<evidence type="ECO:0000259" key="4">
    <source>
        <dbReference type="Pfam" id="PF00391"/>
    </source>
</evidence>
<dbReference type="PANTHER" id="PTHR43030:SF1">
    <property type="entry name" value="PHOSPHOENOLPYRUVATE SYNTHASE"/>
    <property type="match status" value="1"/>
</dbReference>
<dbReference type="Gene3D" id="3.50.30.10">
    <property type="entry name" value="Phosphohistidine domain"/>
    <property type="match status" value="1"/>
</dbReference>
<accession>A0A1J4U106</accession>
<comment type="similarity">
    <text evidence="1">Belongs to the PEP-utilizing enzyme family.</text>
</comment>
<dbReference type="Proteomes" id="UP000182465">
    <property type="component" value="Unassembled WGS sequence"/>
</dbReference>
<dbReference type="PROSITE" id="PS00370">
    <property type="entry name" value="PEP_ENZYMES_PHOS_SITE"/>
    <property type="match status" value="1"/>
</dbReference>
<gene>
    <name evidence="5" type="ORF">AUJ29_03040</name>
</gene>
<evidence type="ECO:0000256" key="1">
    <source>
        <dbReference type="ARBA" id="ARBA00007837"/>
    </source>
</evidence>
<proteinExistence type="inferred from homology"/>
<comment type="caution">
    <text evidence="5">The sequence shown here is derived from an EMBL/GenBank/DDBJ whole genome shotgun (WGS) entry which is preliminary data.</text>
</comment>
<evidence type="ECO:0000313" key="6">
    <source>
        <dbReference type="Proteomes" id="UP000182465"/>
    </source>
</evidence>
<keyword evidence="3" id="KW-0067">ATP-binding</keyword>
<dbReference type="PANTHER" id="PTHR43030">
    <property type="entry name" value="PHOSPHOENOLPYRUVATE SYNTHASE"/>
    <property type="match status" value="1"/>
</dbReference>
<dbReference type="InterPro" id="IPR006319">
    <property type="entry name" value="PEP_synth"/>
</dbReference>
<dbReference type="GO" id="GO:0008986">
    <property type="term" value="F:pyruvate, water dikinase activity"/>
    <property type="evidence" value="ECO:0007669"/>
    <property type="project" value="InterPro"/>
</dbReference>
<protein>
    <recommendedName>
        <fullName evidence="4">PEP-utilising enzyme mobile domain-containing protein</fullName>
    </recommendedName>
</protein>